<dbReference type="SUPFAM" id="SSF64356">
    <property type="entry name" value="SNARE-like"/>
    <property type="match status" value="1"/>
</dbReference>
<gene>
    <name evidence="7" type="ORF">RJ641_029905</name>
</gene>
<dbReference type="GO" id="GO:0016020">
    <property type="term" value="C:membrane"/>
    <property type="evidence" value="ECO:0007669"/>
    <property type="project" value="UniProtKB-SubCell"/>
</dbReference>
<name>A0AAN8VUG9_9MAGN</name>
<dbReference type="InterPro" id="IPR044783">
    <property type="entry name" value="PHYL"/>
</dbReference>
<dbReference type="InterPro" id="IPR010908">
    <property type="entry name" value="Longin_dom"/>
</dbReference>
<dbReference type="PANTHER" id="PTHR47461:SF1">
    <property type="entry name" value="PHYTOLONGIN PHYL1.2"/>
    <property type="match status" value="1"/>
</dbReference>
<dbReference type="InterPro" id="IPR011012">
    <property type="entry name" value="Longin-like_dom_sf"/>
</dbReference>
<evidence type="ECO:0000256" key="3">
    <source>
        <dbReference type="ARBA" id="ARBA00023136"/>
    </source>
</evidence>
<dbReference type="PROSITE" id="PS50859">
    <property type="entry name" value="LONGIN"/>
    <property type="match status" value="1"/>
</dbReference>
<evidence type="ECO:0000259" key="6">
    <source>
        <dbReference type="PROSITE" id="PS50859"/>
    </source>
</evidence>
<feature type="transmembrane region" description="Helical" evidence="5">
    <location>
        <begin position="253"/>
        <end position="272"/>
    </location>
</feature>
<comment type="subcellular location">
    <subcellularLocation>
        <location evidence="1">Membrane</location>
    </subcellularLocation>
</comment>
<protein>
    <recommendedName>
        <fullName evidence="6">Longin domain-containing protein</fullName>
    </recommendedName>
</protein>
<accession>A0AAN8VUG9</accession>
<evidence type="ECO:0000256" key="2">
    <source>
        <dbReference type="ARBA" id="ARBA00008025"/>
    </source>
</evidence>
<dbReference type="PANTHER" id="PTHR47461">
    <property type="entry name" value="PHYTOLONGIN PHYL1.2"/>
    <property type="match status" value="1"/>
</dbReference>
<feature type="region of interest" description="Disordered" evidence="4">
    <location>
        <begin position="192"/>
        <end position="227"/>
    </location>
</feature>
<keyword evidence="8" id="KW-1185">Reference proteome</keyword>
<keyword evidence="5" id="KW-1133">Transmembrane helix</keyword>
<dbReference type="CDD" id="cd14824">
    <property type="entry name" value="Longin"/>
    <property type="match status" value="1"/>
</dbReference>
<evidence type="ECO:0000256" key="1">
    <source>
        <dbReference type="ARBA" id="ARBA00004370"/>
    </source>
</evidence>
<feature type="compositionally biased region" description="Basic and acidic residues" evidence="4">
    <location>
        <begin position="192"/>
        <end position="207"/>
    </location>
</feature>
<feature type="domain" description="Longin" evidence="6">
    <location>
        <begin position="47"/>
        <end position="93"/>
    </location>
</feature>
<evidence type="ECO:0000313" key="7">
    <source>
        <dbReference type="EMBL" id="KAK6940374.1"/>
    </source>
</evidence>
<proteinExistence type="inferred from homology"/>
<keyword evidence="5" id="KW-0812">Transmembrane</keyword>
<feature type="region of interest" description="Disordered" evidence="4">
    <location>
        <begin position="132"/>
        <end position="154"/>
    </location>
</feature>
<organism evidence="7 8">
    <name type="scientific">Dillenia turbinata</name>
    <dbReference type="NCBI Taxonomy" id="194707"/>
    <lineage>
        <taxon>Eukaryota</taxon>
        <taxon>Viridiplantae</taxon>
        <taxon>Streptophyta</taxon>
        <taxon>Embryophyta</taxon>
        <taxon>Tracheophyta</taxon>
        <taxon>Spermatophyta</taxon>
        <taxon>Magnoliopsida</taxon>
        <taxon>eudicotyledons</taxon>
        <taxon>Gunneridae</taxon>
        <taxon>Pentapetalae</taxon>
        <taxon>Dilleniales</taxon>
        <taxon>Dilleniaceae</taxon>
        <taxon>Dillenia</taxon>
    </lineage>
</organism>
<comment type="caution">
    <text evidence="7">The sequence shown here is derived from an EMBL/GenBank/DDBJ whole genome shotgun (WGS) entry which is preliminary data.</text>
</comment>
<dbReference type="AlphaFoldDB" id="A0AAN8VUG9"/>
<reference evidence="7 8" key="1">
    <citation type="submission" date="2023-12" db="EMBL/GenBank/DDBJ databases">
        <title>A high-quality genome assembly for Dillenia turbinata (Dilleniales).</title>
        <authorList>
            <person name="Chanderbali A."/>
        </authorList>
    </citation>
    <scope>NUCLEOTIDE SEQUENCE [LARGE SCALE GENOMIC DNA]</scope>
    <source>
        <strain evidence="7">LSX21</strain>
        <tissue evidence="7">Leaf</tissue>
    </source>
</reference>
<comment type="similarity">
    <text evidence="2">Belongs to the synaptobrevin family.</text>
</comment>
<evidence type="ECO:0000256" key="4">
    <source>
        <dbReference type="SAM" id="MobiDB-lite"/>
    </source>
</evidence>
<keyword evidence="3 5" id="KW-0472">Membrane</keyword>
<dbReference type="Gene3D" id="3.30.450.50">
    <property type="entry name" value="Longin domain"/>
    <property type="match status" value="1"/>
</dbReference>
<dbReference type="EMBL" id="JBAMMX010000005">
    <property type="protein sequence ID" value="KAK6940374.1"/>
    <property type="molecule type" value="Genomic_DNA"/>
</dbReference>
<dbReference type="Proteomes" id="UP001370490">
    <property type="component" value="Unassembled WGS sequence"/>
</dbReference>
<dbReference type="SMART" id="SM01270">
    <property type="entry name" value="Longin"/>
    <property type="match status" value="1"/>
</dbReference>
<evidence type="ECO:0000313" key="8">
    <source>
        <dbReference type="Proteomes" id="UP001370490"/>
    </source>
</evidence>
<sequence length="280" mass="31540">MDSVGNTVLYCSVSKGNRILYAHSGGDREIENLAALCLEGIPPFHKWYFHTMGKRTFGFLMDDGYVYFAIMDKTFGNQGVLNFLEHMRDEFRKLSKKGLRGNMSSLNSICIQEQLLPVIHRMITSLEQVSRSDSSWSGDDPLNNNQRSLSALPNTNVNGQTEIFASTKAPLLGKYGKQEKKRMKDHVVSVRENDVEEHSKSMDRGKADSATIDLGSQGGAASPMSLQKDFSSRRMIRSSSQSVRRNWHRQVKIVLAIDLLVCVTLFGIWLIVCHGFECIR</sequence>
<evidence type="ECO:0000256" key="5">
    <source>
        <dbReference type="SAM" id="Phobius"/>
    </source>
</evidence>